<name>A0A5C6FG51_9BACT</name>
<dbReference type="Pfam" id="PF04366">
    <property type="entry name" value="Ysc84"/>
    <property type="match status" value="1"/>
</dbReference>
<proteinExistence type="predicted"/>
<dbReference type="InterPro" id="IPR007461">
    <property type="entry name" value="Ysc84_actin-binding"/>
</dbReference>
<evidence type="ECO:0000256" key="1">
    <source>
        <dbReference type="SAM" id="SignalP"/>
    </source>
</evidence>
<keyword evidence="4" id="KW-1185">Reference proteome</keyword>
<feature type="chain" id="PRO_5022738240" description="Ysc84 actin-binding domain-containing protein" evidence="1">
    <location>
        <begin position="32"/>
        <end position="352"/>
    </location>
</feature>
<dbReference type="PANTHER" id="PTHR15629:SF2">
    <property type="entry name" value="SH3 DOMAIN-CONTAINING YSC84-LIKE PROTEIN 1"/>
    <property type="match status" value="1"/>
</dbReference>
<dbReference type="AlphaFoldDB" id="A0A5C6FG51"/>
<feature type="signal peptide" evidence="1">
    <location>
        <begin position="1"/>
        <end position="31"/>
    </location>
</feature>
<accession>A0A5C6FG51</accession>
<evidence type="ECO:0000259" key="2">
    <source>
        <dbReference type="Pfam" id="PF04366"/>
    </source>
</evidence>
<evidence type="ECO:0000313" key="4">
    <source>
        <dbReference type="Proteomes" id="UP000318288"/>
    </source>
</evidence>
<protein>
    <recommendedName>
        <fullName evidence="2">Ysc84 actin-binding domain-containing protein</fullName>
    </recommendedName>
</protein>
<gene>
    <name evidence="3" type="ORF">Poly51_13500</name>
</gene>
<dbReference type="PANTHER" id="PTHR15629">
    <property type="entry name" value="SH3YL1 PROTEIN"/>
    <property type="match status" value="1"/>
</dbReference>
<dbReference type="InterPro" id="IPR051702">
    <property type="entry name" value="SH3_domain_YSC84-like"/>
</dbReference>
<dbReference type="GO" id="GO:0035091">
    <property type="term" value="F:phosphatidylinositol binding"/>
    <property type="evidence" value="ECO:0007669"/>
    <property type="project" value="TreeGrafter"/>
</dbReference>
<reference evidence="3 4" key="1">
    <citation type="submission" date="2019-02" db="EMBL/GenBank/DDBJ databases">
        <title>Deep-cultivation of Planctomycetes and their phenomic and genomic characterization uncovers novel biology.</title>
        <authorList>
            <person name="Wiegand S."/>
            <person name="Jogler M."/>
            <person name="Boedeker C."/>
            <person name="Pinto D."/>
            <person name="Vollmers J."/>
            <person name="Rivas-Marin E."/>
            <person name="Kohn T."/>
            <person name="Peeters S.H."/>
            <person name="Heuer A."/>
            <person name="Rast P."/>
            <person name="Oberbeckmann S."/>
            <person name="Bunk B."/>
            <person name="Jeske O."/>
            <person name="Meyerdierks A."/>
            <person name="Storesund J.E."/>
            <person name="Kallscheuer N."/>
            <person name="Luecker S."/>
            <person name="Lage O.M."/>
            <person name="Pohl T."/>
            <person name="Merkel B.J."/>
            <person name="Hornburger P."/>
            <person name="Mueller R.-W."/>
            <person name="Bruemmer F."/>
            <person name="Labrenz M."/>
            <person name="Spormann A.M."/>
            <person name="Op Den Camp H."/>
            <person name="Overmann J."/>
            <person name="Amann R."/>
            <person name="Jetten M.S.M."/>
            <person name="Mascher T."/>
            <person name="Medema M.H."/>
            <person name="Devos D.P."/>
            <person name="Kaster A.-K."/>
            <person name="Ovreas L."/>
            <person name="Rohde M."/>
            <person name="Galperin M.Y."/>
            <person name="Jogler C."/>
        </authorList>
    </citation>
    <scope>NUCLEOTIDE SEQUENCE [LARGE SCALE GENOMIC DNA]</scope>
    <source>
        <strain evidence="3 4">Poly51</strain>
    </source>
</reference>
<dbReference type="Proteomes" id="UP000318288">
    <property type="component" value="Unassembled WGS sequence"/>
</dbReference>
<dbReference type="EMBL" id="SJPW01000002">
    <property type="protein sequence ID" value="TWU58571.1"/>
    <property type="molecule type" value="Genomic_DNA"/>
</dbReference>
<feature type="domain" description="Ysc84 actin-binding" evidence="2">
    <location>
        <begin position="113"/>
        <end position="208"/>
    </location>
</feature>
<keyword evidence="1" id="KW-0732">Signal</keyword>
<evidence type="ECO:0000313" key="3">
    <source>
        <dbReference type="EMBL" id="TWU58571.1"/>
    </source>
</evidence>
<sequence precursor="true">MPSSLARVAVVFSFGCLLSFAYLNHAPMVSAQGTPETAEDRVVRESTTVLRETMDTAGSRIPQAMLADAFGVAIIPNVVKGSFIVGARHGRGLVFVREPNGIWHAPVFVSLTGGNIGWQVGVQSSDIILVFKTARSIQGLLSGKLTLGADAAAAAGPVGRETGVATDGQLKAEIYTYSRSRGLFAGVSIDGSVVRVDPIANGSYYRSPAPGQPVIVPTAAGELTIAVASYAGHAEANPQPAFNPGLGEHHVSRESEVIRNQLVQLAPQLYKILDEQWANFLALPAEMFRGTDPDPASLQTIIDRFTAVQSDPQFRDLADRPEFRSVDGMLRHYQHSLAVTAGELKLPPPPSR</sequence>
<comment type="caution">
    <text evidence="3">The sequence shown here is derived from an EMBL/GenBank/DDBJ whole genome shotgun (WGS) entry which is preliminary data.</text>
</comment>
<dbReference type="RefSeq" id="WP_246114306.1">
    <property type="nucleotide sequence ID" value="NZ_SJPW01000002.1"/>
</dbReference>
<dbReference type="CDD" id="cd11524">
    <property type="entry name" value="SYLF"/>
    <property type="match status" value="1"/>
</dbReference>
<organism evidence="3 4">
    <name type="scientific">Rubripirellula tenax</name>
    <dbReference type="NCBI Taxonomy" id="2528015"/>
    <lineage>
        <taxon>Bacteria</taxon>
        <taxon>Pseudomonadati</taxon>
        <taxon>Planctomycetota</taxon>
        <taxon>Planctomycetia</taxon>
        <taxon>Pirellulales</taxon>
        <taxon>Pirellulaceae</taxon>
        <taxon>Rubripirellula</taxon>
    </lineage>
</organism>